<dbReference type="EMBL" id="CAADRM010000068">
    <property type="protein sequence ID" value="VFU13110.1"/>
    <property type="molecule type" value="Genomic_DNA"/>
</dbReference>
<dbReference type="NCBIfam" id="TIGR02595">
    <property type="entry name" value="PEP_CTERM"/>
    <property type="match status" value="1"/>
</dbReference>
<sequence>MRRARVLVAASLSVFFLALNPVPARAAPILIDWAFNINGEIYESCPGGTLPDGFDDSLFDWESGLGELSLLYRPASPCSSNVVAFFDHELSPETTSFFYNDYGISGGTPSAGQTWEIDEPGYTFGDIYFNVLSGSLDNENAVPEGLENDVSLAIGWSFTLGENEYARIRWCLTPDPSFLAGYTGLYLAQINELSQETLYLTNMLDICENDLVATPVPEPASILLFGFGAAGVVAAGRRMQS</sequence>
<proteinExistence type="predicted"/>
<evidence type="ECO:0000259" key="1">
    <source>
        <dbReference type="Pfam" id="PF07589"/>
    </source>
</evidence>
<protein>
    <recommendedName>
        <fullName evidence="1">Ice-binding protein C-terminal domain-containing protein</fullName>
    </recommendedName>
</protein>
<accession>A0A485M2I2</accession>
<name>A0A485M2I2_9ZZZZ</name>
<dbReference type="InterPro" id="IPR013424">
    <property type="entry name" value="Ice-binding_C"/>
</dbReference>
<dbReference type="AlphaFoldDB" id="A0A485M2I2"/>
<reference evidence="2" key="1">
    <citation type="submission" date="2019-03" db="EMBL/GenBank/DDBJ databases">
        <authorList>
            <person name="Hao L."/>
        </authorList>
    </citation>
    <scope>NUCLEOTIDE SEQUENCE</scope>
</reference>
<gene>
    <name evidence="2" type="ORF">SCFA_160002</name>
</gene>
<feature type="domain" description="Ice-binding protein C-terminal" evidence="1">
    <location>
        <begin position="215"/>
        <end position="238"/>
    </location>
</feature>
<dbReference type="Pfam" id="PF07589">
    <property type="entry name" value="PEP-CTERM"/>
    <property type="match status" value="1"/>
</dbReference>
<organism evidence="2">
    <name type="scientific">anaerobic digester metagenome</name>
    <dbReference type="NCBI Taxonomy" id="1263854"/>
    <lineage>
        <taxon>unclassified sequences</taxon>
        <taxon>metagenomes</taxon>
        <taxon>ecological metagenomes</taxon>
    </lineage>
</organism>
<evidence type="ECO:0000313" key="2">
    <source>
        <dbReference type="EMBL" id="VFU13110.1"/>
    </source>
</evidence>